<dbReference type="InterPro" id="IPR049362">
    <property type="entry name" value="TTI1_rpt"/>
</dbReference>
<dbReference type="AlphaFoldDB" id="A0A9W6WGX5"/>
<organism evidence="4 5">
    <name type="scientific">Candida boidinii</name>
    <name type="common">Yeast</name>
    <dbReference type="NCBI Taxonomy" id="5477"/>
    <lineage>
        <taxon>Eukaryota</taxon>
        <taxon>Fungi</taxon>
        <taxon>Dikarya</taxon>
        <taxon>Ascomycota</taxon>
        <taxon>Saccharomycotina</taxon>
        <taxon>Pichiomycetes</taxon>
        <taxon>Pichiales</taxon>
        <taxon>Pichiaceae</taxon>
        <taxon>Ogataea</taxon>
        <taxon>Ogataea/Candida clade</taxon>
    </lineage>
</organism>
<keyword evidence="5" id="KW-1185">Reference proteome</keyword>
<feature type="domain" description="TTI1 C-terminal TPR" evidence="2">
    <location>
        <begin position="360"/>
        <end position="472"/>
    </location>
</feature>
<dbReference type="Pfam" id="PF21547">
    <property type="entry name" value="TTI1"/>
    <property type="match status" value="1"/>
</dbReference>
<protein>
    <submittedName>
        <fullName evidence="4">Unnamed protein product</fullName>
    </submittedName>
</protein>
<evidence type="ECO:0000313" key="4">
    <source>
        <dbReference type="EMBL" id="GME70009.1"/>
    </source>
</evidence>
<sequence>MRFSFDNVGDSFELEKGSNNNGNNSEIQYFLILKSITIWLTSNILLAKNTKSQNVKDLAEIDDFLNFDEDEGEANADENKLEGLNNSSNSNNLVVSYDSLYPILENSLEILENNSVREIDTPSYTKSSIIALNSISRASDIMGMDFKEELIDYLFPVIDLLASSNEMERITAQNTVINISKNCYNNSIHDLIFYNSDYLIDSLSVKLSSDLLTPRTPVILLVLIRIGGIEILNKLKEGILTTIFTLLDVYNHYSSLSESFFAIFNEIIESIYKNYFKKFDFKLLEFENDESSLLNNNYDEDRDYNFLKPWGMKNIDQVLELLEDKQKDIAGITESEDLQTVLKRHPNKPFEDVKDSDDEDSDDEDEDEDEMTELDELQKQLEARESESHPEDSMDGEDSDVSKQLVRQASPISKSMYLLLNQIFTYSDRLAMHDSIRLRLQILRLINRLIPILATSKDDLLPSLASTWPILKSYLDFSMNDGTGTSRNKSGQSFENLLHKEYSFGDKRSNIYNDFRIVELSCDCIETSFKFTGEFLSKNFLDLWEVLKTGFYYELFMMYQSKRKADSQDGKVTGNKLQKDTINSINDSGAIGGAAIGSGNISNQQVSSIDYKLNIYKKISKMLIFGLNKFGKLIPNEISFEMIKMTIIVYNDINDYKYFSDVAWYLSRY</sequence>
<dbReference type="Pfam" id="PF26245">
    <property type="entry name" value="TPR_TTI1_2nd_yeast"/>
    <property type="match status" value="1"/>
</dbReference>
<evidence type="ECO:0000313" key="5">
    <source>
        <dbReference type="Proteomes" id="UP001165120"/>
    </source>
</evidence>
<dbReference type="PANTHER" id="PTHR18460:SF3">
    <property type="entry name" value="TELO2-INTERACTING PROTEIN 1 HOMOLOG"/>
    <property type="match status" value="1"/>
</dbReference>
<dbReference type="InterPro" id="IPR059075">
    <property type="entry name" value="TPR_TTI1_2nd_yeast"/>
</dbReference>
<name>A0A9W6WGX5_CANBO</name>
<feature type="compositionally biased region" description="Acidic residues" evidence="1">
    <location>
        <begin position="354"/>
        <end position="375"/>
    </location>
</feature>
<comment type="caution">
    <text evidence="4">The sequence shown here is derived from an EMBL/GenBank/DDBJ whole genome shotgun (WGS) entry which is preliminary data.</text>
</comment>
<dbReference type="Proteomes" id="UP001165120">
    <property type="component" value="Unassembled WGS sequence"/>
</dbReference>
<reference evidence="4" key="1">
    <citation type="submission" date="2023-04" db="EMBL/GenBank/DDBJ databases">
        <title>Candida boidinii NBRC 10035.</title>
        <authorList>
            <person name="Ichikawa N."/>
            <person name="Sato H."/>
            <person name="Tonouchi N."/>
        </authorList>
    </citation>
    <scope>NUCLEOTIDE SEQUENCE</scope>
    <source>
        <strain evidence="4">NBRC 10035</strain>
    </source>
</reference>
<evidence type="ECO:0000259" key="2">
    <source>
        <dbReference type="Pfam" id="PF24181"/>
    </source>
</evidence>
<dbReference type="Pfam" id="PF24181">
    <property type="entry name" value="TPR_TTI1_C"/>
    <property type="match status" value="1"/>
</dbReference>
<dbReference type="InterPro" id="IPR016024">
    <property type="entry name" value="ARM-type_fold"/>
</dbReference>
<dbReference type="PANTHER" id="PTHR18460">
    <property type="entry name" value="TEL2 INTERACTING PROTEIN 1 TTI1 FAMILY MEMBER"/>
    <property type="match status" value="1"/>
</dbReference>
<feature type="compositionally biased region" description="Basic and acidic residues" evidence="1">
    <location>
        <begin position="376"/>
        <end position="392"/>
    </location>
</feature>
<evidence type="ECO:0000256" key="1">
    <source>
        <dbReference type="SAM" id="MobiDB-lite"/>
    </source>
</evidence>
<dbReference type="EMBL" id="BSXN01000836">
    <property type="protein sequence ID" value="GME70009.1"/>
    <property type="molecule type" value="Genomic_DNA"/>
</dbReference>
<dbReference type="InterPro" id="IPR057567">
    <property type="entry name" value="TPR_TTI1_C"/>
</dbReference>
<accession>A0A9W6WGX5</accession>
<feature type="domain" description="TEL2-interacting protein 1 second TPR" evidence="3">
    <location>
        <begin position="32"/>
        <end position="152"/>
    </location>
</feature>
<proteinExistence type="predicted"/>
<dbReference type="InterPro" id="IPR052587">
    <property type="entry name" value="TELO2-interacting_protein_1"/>
</dbReference>
<dbReference type="SUPFAM" id="SSF48371">
    <property type="entry name" value="ARM repeat"/>
    <property type="match status" value="1"/>
</dbReference>
<gene>
    <name evidence="4" type="ORF">Cboi02_000269700</name>
</gene>
<dbReference type="GO" id="GO:0005737">
    <property type="term" value="C:cytoplasm"/>
    <property type="evidence" value="ECO:0007669"/>
    <property type="project" value="TreeGrafter"/>
</dbReference>
<feature type="region of interest" description="Disordered" evidence="1">
    <location>
        <begin position="340"/>
        <end position="404"/>
    </location>
</feature>
<evidence type="ECO:0000259" key="3">
    <source>
        <dbReference type="Pfam" id="PF26245"/>
    </source>
</evidence>